<sequence>MIQNKQVSLYLNQLQQQYPQAFKRNFLFYSQIKTKGILDEAKEFIPWVLAVMIFCSIYFSLGKYIASHFHQFNEFQANSISALSIMLFFMIIVPLIINQIKHSSTHLYHQLNNTPFKLAVLIIVQALNIYFFESILLQGVLFFFAMNFGFVQFYKENLFRDSTKDTEYYQLQQIRRSCFWAYKQAKKAKFKMYWLKKDSDKYQVLQKQLATYLELHLQLLKYENEMSKSYKFIDLDEYMDSIT</sequence>
<proteinExistence type="predicted"/>
<feature type="transmembrane region" description="Helical" evidence="1">
    <location>
        <begin position="118"/>
        <end position="145"/>
    </location>
</feature>
<protein>
    <submittedName>
        <fullName evidence="2">Uncharacterized protein</fullName>
    </submittedName>
</protein>
<evidence type="ECO:0000256" key="1">
    <source>
        <dbReference type="SAM" id="Phobius"/>
    </source>
</evidence>
<keyword evidence="1" id="KW-1133">Transmembrane helix</keyword>
<keyword evidence="1" id="KW-0472">Membrane</keyword>
<name>A0A3G2T0B9_9GAMM</name>
<dbReference type="AlphaFoldDB" id="A0A3G2T0B9"/>
<feature type="transmembrane region" description="Helical" evidence="1">
    <location>
        <begin position="77"/>
        <end position="98"/>
    </location>
</feature>
<organism evidence="2 3">
    <name type="scientific">Acinetobacter wuhouensis</name>
    <dbReference type="NCBI Taxonomy" id="1879050"/>
    <lineage>
        <taxon>Bacteria</taxon>
        <taxon>Pseudomonadati</taxon>
        <taxon>Pseudomonadota</taxon>
        <taxon>Gammaproteobacteria</taxon>
        <taxon>Moraxellales</taxon>
        <taxon>Moraxellaceae</taxon>
        <taxon>Acinetobacter</taxon>
    </lineage>
</organism>
<keyword evidence="1" id="KW-0812">Transmembrane</keyword>
<evidence type="ECO:0000313" key="2">
    <source>
        <dbReference type="EMBL" id="AYO53555.1"/>
    </source>
</evidence>
<reference evidence="2 3" key="1">
    <citation type="submission" date="2018-10" db="EMBL/GenBank/DDBJ databases">
        <title>The complete genome of Acinetobacter wuhouensis strain WCHAW010062.</title>
        <authorList>
            <person name="Hu Y."/>
            <person name="Long H."/>
            <person name="Feng Y."/>
            <person name="Zong Z."/>
        </authorList>
    </citation>
    <scope>NUCLEOTIDE SEQUENCE [LARGE SCALE GENOMIC DNA]</scope>
    <source>
        <strain evidence="2 3">WCHAW010062</strain>
    </source>
</reference>
<evidence type="ECO:0000313" key="3">
    <source>
        <dbReference type="Proteomes" id="UP000279962"/>
    </source>
</evidence>
<gene>
    <name evidence="2" type="ORF">CDG68_07830</name>
</gene>
<dbReference type="Proteomes" id="UP000279962">
    <property type="component" value="Chromosome"/>
</dbReference>
<accession>A0A3G2T0B9</accession>
<dbReference type="EMBL" id="CP033133">
    <property type="protein sequence ID" value="AYO53555.1"/>
    <property type="molecule type" value="Genomic_DNA"/>
</dbReference>
<dbReference type="RefSeq" id="WP_087553241.1">
    <property type="nucleotide sequence ID" value="NZ_CP033133.1"/>
</dbReference>
<feature type="transmembrane region" description="Helical" evidence="1">
    <location>
        <begin position="44"/>
        <end position="65"/>
    </location>
</feature>